<feature type="region of interest" description="Disordered" evidence="2">
    <location>
        <begin position="134"/>
        <end position="158"/>
    </location>
</feature>
<feature type="domain" description="Zn(2)-C6 fungal-type" evidence="3">
    <location>
        <begin position="61"/>
        <end position="105"/>
    </location>
</feature>
<dbReference type="STRING" id="58919.A0A316ZCL2"/>
<name>A0A316ZCL2_9BASI</name>
<dbReference type="SUPFAM" id="SSF57701">
    <property type="entry name" value="Zn2/Cys6 DNA-binding domain"/>
    <property type="match status" value="1"/>
</dbReference>
<evidence type="ECO:0000256" key="1">
    <source>
        <dbReference type="ARBA" id="ARBA00023242"/>
    </source>
</evidence>
<feature type="compositionally biased region" description="Basic and acidic residues" evidence="2">
    <location>
        <begin position="829"/>
        <end position="860"/>
    </location>
</feature>
<dbReference type="InterPro" id="IPR001138">
    <property type="entry name" value="Zn2Cys6_DnaBD"/>
</dbReference>
<dbReference type="AlphaFoldDB" id="A0A316ZCL2"/>
<keyword evidence="1" id="KW-0539">Nucleus</keyword>
<dbReference type="InterPro" id="IPR050797">
    <property type="entry name" value="Carb_Metab_Trans_Reg"/>
</dbReference>
<dbReference type="RefSeq" id="XP_025599560.1">
    <property type="nucleotide sequence ID" value="XM_025743992.1"/>
</dbReference>
<dbReference type="PANTHER" id="PTHR31668:SF30">
    <property type="entry name" value="ZN(II)2CYS6 TRANSCRIPTION FACTOR (EUROFUNG)"/>
    <property type="match status" value="1"/>
</dbReference>
<evidence type="ECO:0000313" key="4">
    <source>
        <dbReference type="EMBL" id="PWN99281.1"/>
    </source>
</evidence>
<feature type="region of interest" description="Disordered" evidence="2">
    <location>
        <begin position="1"/>
        <end position="55"/>
    </location>
</feature>
<organism evidence="4 5">
    <name type="scientific">Tilletiopsis washingtonensis</name>
    <dbReference type="NCBI Taxonomy" id="58919"/>
    <lineage>
        <taxon>Eukaryota</taxon>
        <taxon>Fungi</taxon>
        <taxon>Dikarya</taxon>
        <taxon>Basidiomycota</taxon>
        <taxon>Ustilaginomycotina</taxon>
        <taxon>Exobasidiomycetes</taxon>
        <taxon>Entylomatales</taxon>
        <taxon>Entylomatales incertae sedis</taxon>
        <taxon>Tilletiopsis</taxon>
    </lineage>
</organism>
<dbReference type="CDD" id="cd00067">
    <property type="entry name" value="GAL4"/>
    <property type="match status" value="1"/>
</dbReference>
<dbReference type="PANTHER" id="PTHR31668">
    <property type="entry name" value="GLUCOSE TRANSPORT TRANSCRIPTION REGULATOR RGT1-RELATED-RELATED"/>
    <property type="match status" value="1"/>
</dbReference>
<keyword evidence="5" id="KW-1185">Reference proteome</keyword>
<dbReference type="Proteomes" id="UP000245946">
    <property type="component" value="Unassembled WGS sequence"/>
</dbReference>
<dbReference type="GO" id="GO:0000981">
    <property type="term" value="F:DNA-binding transcription factor activity, RNA polymerase II-specific"/>
    <property type="evidence" value="ECO:0007669"/>
    <property type="project" value="InterPro"/>
</dbReference>
<evidence type="ECO:0000256" key="2">
    <source>
        <dbReference type="SAM" id="MobiDB-lite"/>
    </source>
</evidence>
<dbReference type="PROSITE" id="PS50048">
    <property type="entry name" value="ZN2_CY6_FUNGAL_2"/>
    <property type="match status" value="1"/>
</dbReference>
<feature type="compositionally biased region" description="Low complexity" evidence="2">
    <location>
        <begin position="134"/>
        <end position="150"/>
    </location>
</feature>
<reference evidence="4 5" key="1">
    <citation type="journal article" date="2018" name="Mol. Biol. Evol.">
        <title>Broad Genomic Sampling Reveals a Smut Pathogenic Ancestry of the Fungal Clade Ustilaginomycotina.</title>
        <authorList>
            <person name="Kijpornyongpan T."/>
            <person name="Mondo S.J."/>
            <person name="Barry K."/>
            <person name="Sandor L."/>
            <person name="Lee J."/>
            <person name="Lipzen A."/>
            <person name="Pangilinan J."/>
            <person name="LaButti K."/>
            <person name="Hainaut M."/>
            <person name="Henrissat B."/>
            <person name="Grigoriev I.V."/>
            <person name="Spatafora J.W."/>
            <person name="Aime M.C."/>
        </authorList>
    </citation>
    <scope>NUCLEOTIDE SEQUENCE [LARGE SCALE GENOMIC DNA]</scope>
    <source>
        <strain evidence="4 5">MCA 4186</strain>
    </source>
</reference>
<feature type="compositionally biased region" description="Low complexity" evidence="2">
    <location>
        <begin position="19"/>
        <end position="48"/>
    </location>
</feature>
<protein>
    <recommendedName>
        <fullName evidence="3">Zn(2)-C6 fungal-type domain-containing protein</fullName>
    </recommendedName>
</protein>
<dbReference type="InterPro" id="IPR036864">
    <property type="entry name" value="Zn2-C6_fun-type_DNA-bd_sf"/>
</dbReference>
<accession>A0A316ZCL2</accession>
<feature type="compositionally biased region" description="Low complexity" evidence="2">
    <location>
        <begin position="816"/>
        <end position="828"/>
    </location>
</feature>
<sequence length="1029" mass="109827">MAADAPAETNGSSSGAGGIDRSASSSSLSGAAAAQPGSPDDASSSKAAAGKRPHRTYARRSCLSCREKKTRCELPDIYVESNRDVALPAEKRCHRCSVLQLECVVWDGDRKRIRKLPEPSALAASSAVSSSTAAARAPPAAASTASPGPAQTQGMDEQSVAQTVRNILFLPRPIEDDASERAEGSSSAGRAGKGKGTSRSLVRRGEARPMQDREVILSAWHPYILMSQLIHRMSTFGRDIGLKRTLSAPLSDPTDLVDETLSGRLDSFLDGHRLFFPHIPPLHVCRRSHLQEPTQSSTLLLSVLYTLALRAADVPGGSSPPAEPAKTRAMLEGLDSLTHHHGVAVLMFLPRNRRAILALELLASYQPFALLPPLGRTSVTTDGGIGIEMLGNAARTIAHGLGLDSSLDRLREAVALRTSGSVSAHVGAQALADMLYDATQWLSIVLQEAELAMAIEPTGGPSAFPMDALDILLGRKHSDSPSIFSATPFTSVASPEAEARGEVFVSSVQGRASLGLRTRWLALRRARTLDLLSPRLTFALCGFHLREIDNDEELAVRDAEKMAAYLDKMHASNEQAETLSTFMLEALSNWRAHHNNRVRFIGIHLLVSGRWTENGEETPATPASTRSEDHQQGGTNVASHIRLEKPADFSHDLIKYLSAPQPSPLKDLLYETVTPRLDASEQLLSSFVHLTDPSRPLARSLSPMLFVSDIVALAKYHLDDSAARVTGWHSIPSRTDVHLIILAEAARRLDMLWQVGCGQGNTVQEANLGAMGAALVRGLASILATWKRLLERKKRSEAPAHVSPASSTTSPRFEDGSPSSGDPGSSGPDDTRAHASCEARRRETEQQKRQEQQRHYDQHLRPSAPAAAPQESPFPQHQQPMMAFAAFAAEQQASPLASGSTTGGSSSAYSAAPPWPQQGTPAAGNTTAFPPPPPFQFGAGMPSFEELFPELASTPAQNGPAMPTTSAAPAAASPQASADVLLSGLMELGGAGTGAASRGPPAVPMDRWLDLASLPDGDAGWERLMASFR</sequence>
<feature type="region of interest" description="Disordered" evidence="2">
    <location>
        <begin position="894"/>
        <end position="921"/>
    </location>
</feature>
<proteinExistence type="predicted"/>
<feature type="region of interest" description="Disordered" evidence="2">
    <location>
        <begin position="614"/>
        <end position="634"/>
    </location>
</feature>
<evidence type="ECO:0000313" key="5">
    <source>
        <dbReference type="Proteomes" id="UP000245946"/>
    </source>
</evidence>
<feature type="compositionally biased region" description="Low complexity" evidence="2">
    <location>
        <begin position="862"/>
        <end position="875"/>
    </location>
</feature>
<gene>
    <name evidence="4" type="ORF">FA09DRAFT_337426</name>
</gene>
<dbReference type="EMBL" id="KZ819288">
    <property type="protein sequence ID" value="PWN99281.1"/>
    <property type="molecule type" value="Genomic_DNA"/>
</dbReference>
<dbReference type="OrthoDB" id="2595934at2759"/>
<dbReference type="GO" id="GO:0008270">
    <property type="term" value="F:zinc ion binding"/>
    <property type="evidence" value="ECO:0007669"/>
    <property type="project" value="InterPro"/>
</dbReference>
<dbReference type="GeneID" id="37271536"/>
<feature type="compositionally biased region" description="Low complexity" evidence="2">
    <location>
        <begin position="894"/>
        <end position="912"/>
    </location>
</feature>
<feature type="region of interest" description="Disordered" evidence="2">
    <location>
        <begin position="794"/>
        <end position="875"/>
    </location>
</feature>
<evidence type="ECO:0000259" key="3">
    <source>
        <dbReference type="PROSITE" id="PS50048"/>
    </source>
</evidence>
<feature type="region of interest" description="Disordered" evidence="2">
    <location>
        <begin position="175"/>
        <end position="208"/>
    </location>
</feature>
<dbReference type="Gene3D" id="4.10.240.10">
    <property type="entry name" value="Zn(2)-C6 fungal-type DNA-binding domain"/>
    <property type="match status" value="1"/>
</dbReference>